<reference evidence="2 3" key="1">
    <citation type="submission" date="2020-08" db="EMBL/GenBank/DDBJ databases">
        <title>Exploring microbial biodiversity for novel pathways involved in the catabolism of aromatic compounds derived from lignin.</title>
        <authorList>
            <person name="Elkins J."/>
        </authorList>
    </citation>
    <scope>NUCLEOTIDE SEQUENCE [LARGE SCALE GENOMIC DNA]</scope>
    <source>
        <strain evidence="2 3">B1D3A</strain>
    </source>
</reference>
<organism evidence="2 3">
    <name type="scientific">Sphingobium lignivorans</name>
    <dbReference type="NCBI Taxonomy" id="2735886"/>
    <lineage>
        <taxon>Bacteria</taxon>
        <taxon>Pseudomonadati</taxon>
        <taxon>Pseudomonadota</taxon>
        <taxon>Alphaproteobacteria</taxon>
        <taxon>Sphingomonadales</taxon>
        <taxon>Sphingomonadaceae</taxon>
        <taxon>Sphingobium</taxon>
    </lineage>
</organism>
<feature type="domain" description="UspA" evidence="1">
    <location>
        <begin position="1"/>
        <end position="140"/>
    </location>
</feature>
<dbReference type="EMBL" id="JACHKA010000001">
    <property type="protein sequence ID" value="MBB5987664.1"/>
    <property type="molecule type" value="Genomic_DNA"/>
</dbReference>
<name>A0ABR6NK63_9SPHN</name>
<gene>
    <name evidence="2" type="ORF">HNP60_003638</name>
</gene>
<comment type="caution">
    <text evidence="2">The sequence shown here is derived from an EMBL/GenBank/DDBJ whole genome shotgun (WGS) entry which is preliminary data.</text>
</comment>
<dbReference type="Gene3D" id="3.40.50.12370">
    <property type="match status" value="1"/>
</dbReference>
<dbReference type="InterPro" id="IPR006016">
    <property type="entry name" value="UspA"/>
</dbReference>
<accession>A0ABR6NK63</accession>
<evidence type="ECO:0000313" key="3">
    <source>
        <dbReference type="Proteomes" id="UP001138540"/>
    </source>
</evidence>
<sequence>MMRTYLVVVDESTEAESALLFAARRAAKTGGGVHMLALVPKTEFVQWGAVQATMEEEARARAEALAMSAAGTLMAEAGIQPAITVKIGDPVGSVREMLASGEPVAALVLGAAPKGAPGPLVTHFAGHDAGTLPCPVMIIPGSLSHEDIERLS</sequence>
<dbReference type="Proteomes" id="UP001138540">
    <property type="component" value="Unassembled WGS sequence"/>
</dbReference>
<evidence type="ECO:0000259" key="1">
    <source>
        <dbReference type="Pfam" id="PF00582"/>
    </source>
</evidence>
<proteinExistence type="predicted"/>
<evidence type="ECO:0000313" key="2">
    <source>
        <dbReference type="EMBL" id="MBB5987664.1"/>
    </source>
</evidence>
<keyword evidence="3" id="KW-1185">Reference proteome</keyword>
<dbReference type="Pfam" id="PF00582">
    <property type="entry name" value="Usp"/>
    <property type="match status" value="1"/>
</dbReference>
<dbReference type="SUPFAM" id="SSF52402">
    <property type="entry name" value="Adenine nucleotide alpha hydrolases-like"/>
    <property type="match status" value="1"/>
</dbReference>
<protein>
    <submittedName>
        <fullName evidence="2">Nucleotide-binding universal stress UspA family protein</fullName>
    </submittedName>
</protein>